<reference evidence="3" key="1">
    <citation type="submission" date="2022-11" db="EMBL/GenBank/DDBJ databases">
        <authorList>
            <person name="Scott C."/>
            <person name="Bruce N."/>
        </authorList>
    </citation>
    <scope>NUCLEOTIDE SEQUENCE</scope>
</reference>
<keyword evidence="2" id="KW-1133">Transmembrane helix</keyword>
<keyword evidence="2" id="KW-0472">Membrane</keyword>
<dbReference type="Proteomes" id="UP000838763">
    <property type="component" value="Unassembled WGS sequence"/>
</dbReference>
<feature type="region of interest" description="Disordered" evidence="1">
    <location>
        <begin position="118"/>
        <end position="159"/>
    </location>
</feature>
<feature type="region of interest" description="Disordered" evidence="1">
    <location>
        <begin position="196"/>
        <end position="253"/>
    </location>
</feature>
<dbReference type="OrthoDB" id="4779287at2759"/>
<keyword evidence="2" id="KW-0812">Transmembrane</keyword>
<organism evidence="3 4">
    <name type="scientific">Parascedosporium putredinis</name>
    <dbReference type="NCBI Taxonomy" id="1442378"/>
    <lineage>
        <taxon>Eukaryota</taxon>
        <taxon>Fungi</taxon>
        <taxon>Dikarya</taxon>
        <taxon>Ascomycota</taxon>
        <taxon>Pezizomycotina</taxon>
        <taxon>Sordariomycetes</taxon>
        <taxon>Hypocreomycetidae</taxon>
        <taxon>Microascales</taxon>
        <taxon>Microascaceae</taxon>
        <taxon>Parascedosporium</taxon>
    </lineage>
</organism>
<evidence type="ECO:0000256" key="2">
    <source>
        <dbReference type="SAM" id="Phobius"/>
    </source>
</evidence>
<keyword evidence="4" id="KW-1185">Reference proteome</keyword>
<proteinExistence type="predicted"/>
<evidence type="ECO:0000256" key="1">
    <source>
        <dbReference type="SAM" id="MobiDB-lite"/>
    </source>
</evidence>
<protein>
    <submittedName>
        <fullName evidence="3">Uncharacterized protein</fullName>
    </submittedName>
</protein>
<feature type="compositionally biased region" description="Gly residues" evidence="1">
    <location>
        <begin position="242"/>
        <end position="253"/>
    </location>
</feature>
<evidence type="ECO:0000313" key="3">
    <source>
        <dbReference type="EMBL" id="CAI4214487.1"/>
    </source>
</evidence>
<comment type="caution">
    <text evidence="3">The sequence shown here is derived from an EMBL/GenBank/DDBJ whole genome shotgun (WGS) entry which is preliminary data.</text>
</comment>
<name>A0A9P1H2P1_9PEZI</name>
<dbReference type="EMBL" id="CALLCH030000011">
    <property type="protein sequence ID" value="CAI4214487.1"/>
    <property type="molecule type" value="Genomic_DNA"/>
</dbReference>
<dbReference type="PANTHER" id="PTHR16861:SF7">
    <property type="entry name" value="MEMBRANE ANCHOR OPY2 N-TERMINAL DOMAIN-CONTAINING PROTEIN"/>
    <property type="match status" value="1"/>
</dbReference>
<feature type="compositionally biased region" description="Low complexity" evidence="1">
    <location>
        <begin position="129"/>
        <end position="159"/>
    </location>
</feature>
<feature type="compositionally biased region" description="Basic and acidic residues" evidence="1">
    <location>
        <begin position="196"/>
        <end position="213"/>
    </location>
</feature>
<sequence length="253" mass="25490">MAAEPSGFALRKNGTCLSEEVDCGRTVDPYRVCCPADSFCPAKYNVDCCPTAANCTTQLIQTPACANETWDLYDNGGYFCCERGLIGYAATRTGSNGCASPGYAFQAGEVALKLISAGTDGSDADPEPSTTGSTTFSSSNPAPTAAVTTPPPESASSGTPAGAIAGGVIGGLAALALVGAAIWWFRKRKAASAQDEKAHAAELPHEGSARSELDGGAWGAGQYRGTAGDVGAETDGAERTSGVGGGLEESGVR</sequence>
<gene>
    <name evidence="3" type="ORF">PPNO1_LOCUS4220</name>
</gene>
<accession>A0A9P1H2P1</accession>
<dbReference type="PANTHER" id="PTHR16861">
    <property type="entry name" value="GLYCOPROTEIN 38"/>
    <property type="match status" value="1"/>
</dbReference>
<evidence type="ECO:0000313" key="4">
    <source>
        <dbReference type="Proteomes" id="UP000838763"/>
    </source>
</evidence>
<feature type="transmembrane region" description="Helical" evidence="2">
    <location>
        <begin position="161"/>
        <end position="185"/>
    </location>
</feature>
<dbReference type="AlphaFoldDB" id="A0A9P1H2P1"/>